<proteinExistence type="predicted"/>
<feature type="transmembrane region" description="Helical" evidence="1">
    <location>
        <begin position="60"/>
        <end position="81"/>
    </location>
</feature>
<sequence>MDNNEFEKIWETNRDKILANDSDYQRILKSYTAWTWADYIIFIGGFIICEQFMPSISESIVLQYLLALAGMILIWLGYRLLRSQLIGKKTLQQAEQEAKERYRQSLH</sequence>
<dbReference type="HOGENOM" id="CLU_2207660_0_0_10"/>
<keyword evidence="1" id="KW-0812">Transmembrane</keyword>
<feature type="transmembrane region" description="Helical" evidence="1">
    <location>
        <begin position="36"/>
        <end position="54"/>
    </location>
</feature>
<dbReference type="STRING" id="883158.HMPREF9140_01811"/>
<dbReference type="PATRIC" id="fig|883158.3.peg.1810"/>
<evidence type="ECO:0000313" key="3">
    <source>
        <dbReference type="Proteomes" id="UP000016023"/>
    </source>
</evidence>
<evidence type="ECO:0000256" key="1">
    <source>
        <dbReference type="SAM" id="Phobius"/>
    </source>
</evidence>
<dbReference type="AlphaFoldDB" id="H1Q4H3"/>
<dbReference type="RefSeq" id="WP_006953375.1">
    <property type="nucleotide sequence ID" value="NZ_JH594523.1"/>
</dbReference>
<keyword evidence="1" id="KW-1133">Transmembrane helix</keyword>
<keyword evidence="1" id="KW-0472">Membrane</keyword>
<keyword evidence="3" id="KW-1185">Reference proteome</keyword>
<accession>H1Q4H3</accession>
<comment type="caution">
    <text evidence="2">The sequence shown here is derived from an EMBL/GenBank/DDBJ whole genome shotgun (WGS) entry which is preliminary data.</text>
</comment>
<dbReference type="Proteomes" id="UP000016023">
    <property type="component" value="Unassembled WGS sequence"/>
</dbReference>
<reference evidence="2 3" key="1">
    <citation type="submission" date="2011-12" db="EMBL/GenBank/DDBJ databases">
        <title>The Genome Sequence of Prevotella micans F0438.</title>
        <authorList>
            <consortium name="The Broad Institute Genome Sequencing Platform"/>
            <person name="Earl A."/>
            <person name="Ward D."/>
            <person name="Feldgarden M."/>
            <person name="Gevers D."/>
            <person name="Izard J."/>
            <person name="Baranova O.V."/>
            <person name="Blanton J.M."/>
            <person name="Wade W.G."/>
            <person name="Dewhirst F.E."/>
            <person name="Young S.K."/>
            <person name="Zeng Q."/>
            <person name="Gargeya S."/>
            <person name="Fitzgerald M."/>
            <person name="Haas B."/>
            <person name="Abouelleil A."/>
            <person name="Alvarado L."/>
            <person name="Arachchi H.M."/>
            <person name="Berlin A."/>
            <person name="Chapman S.B."/>
            <person name="Gearin G."/>
            <person name="Goldberg J."/>
            <person name="Griggs A."/>
            <person name="Gujja S."/>
            <person name="Hansen M."/>
            <person name="Heiman D."/>
            <person name="Howarth C."/>
            <person name="Larimer J."/>
            <person name="Lui A."/>
            <person name="MacDonald P.J.P."/>
            <person name="McCowen C."/>
            <person name="Montmayeur A."/>
            <person name="Murphy C."/>
            <person name="Neiman D."/>
            <person name="Pearson M."/>
            <person name="Priest M."/>
            <person name="Roberts A."/>
            <person name="Saif S."/>
            <person name="Shea T."/>
            <person name="Sisk P."/>
            <person name="Stolte C."/>
            <person name="Sykes S."/>
            <person name="Wortman J."/>
            <person name="Nusbaum C."/>
            <person name="Birren B."/>
        </authorList>
    </citation>
    <scope>NUCLEOTIDE SEQUENCE [LARGE SCALE GENOMIC DNA]</scope>
    <source>
        <strain evidence="2 3">F0438</strain>
    </source>
</reference>
<evidence type="ECO:0000313" key="2">
    <source>
        <dbReference type="EMBL" id="EHO67074.1"/>
    </source>
</evidence>
<organism evidence="2 3">
    <name type="scientific">Prevotella micans F0438</name>
    <dbReference type="NCBI Taxonomy" id="883158"/>
    <lineage>
        <taxon>Bacteria</taxon>
        <taxon>Pseudomonadati</taxon>
        <taxon>Bacteroidota</taxon>
        <taxon>Bacteroidia</taxon>
        <taxon>Bacteroidales</taxon>
        <taxon>Prevotellaceae</taxon>
        <taxon>Prevotella</taxon>
    </lineage>
</organism>
<name>H1Q4H3_9BACT</name>
<protein>
    <submittedName>
        <fullName evidence="2">Uncharacterized protein</fullName>
    </submittedName>
</protein>
<gene>
    <name evidence="2" type="ORF">HMPREF9140_01811</name>
</gene>
<dbReference type="EMBL" id="AGWK01000049">
    <property type="protein sequence ID" value="EHO67074.1"/>
    <property type="molecule type" value="Genomic_DNA"/>
</dbReference>